<dbReference type="Proteomes" id="UP000059680">
    <property type="component" value="Chromosome 5"/>
</dbReference>
<gene>
    <name evidence="2" type="ordered locus">Os05g0331900</name>
    <name evidence="2" type="ORF">OSNPB_050331900</name>
</gene>
<protein>
    <submittedName>
        <fullName evidence="2">Os05g0331900 protein</fullName>
    </submittedName>
</protein>
<dbReference type="Gramene" id="Os05t0331900-01">
    <property type="protein sequence ID" value="Os05t0331900-01"/>
    <property type="gene ID" value="Os05g0331900"/>
</dbReference>
<accession>A0A0P0WKV5</accession>
<reference evidence="2 3" key="2">
    <citation type="journal article" date="2013" name="Plant Cell Physiol.">
        <title>Rice Annotation Project Database (RAP-DB): an integrative and interactive database for rice genomics.</title>
        <authorList>
            <person name="Sakai H."/>
            <person name="Lee S.S."/>
            <person name="Tanaka T."/>
            <person name="Numa H."/>
            <person name="Kim J."/>
            <person name="Kawahara Y."/>
            <person name="Wakimoto H."/>
            <person name="Yang C.C."/>
            <person name="Iwamoto M."/>
            <person name="Abe T."/>
            <person name="Yamada Y."/>
            <person name="Muto A."/>
            <person name="Inokuchi H."/>
            <person name="Ikemura T."/>
            <person name="Matsumoto T."/>
            <person name="Sasaki T."/>
            <person name="Itoh T."/>
        </authorList>
    </citation>
    <scope>NUCLEOTIDE SEQUENCE [LARGE SCALE GENOMIC DNA]</scope>
    <source>
        <strain evidence="3">cv. Nipponbare</strain>
    </source>
</reference>
<organism evidence="2 3">
    <name type="scientific">Oryza sativa subsp. japonica</name>
    <name type="common">Rice</name>
    <dbReference type="NCBI Taxonomy" id="39947"/>
    <lineage>
        <taxon>Eukaryota</taxon>
        <taxon>Viridiplantae</taxon>
        <taxon>Streptophyta</taxon>
        <taxon>Embryophyta</taxon>
        <taxon>Tracheophyta</taxon>
        <taxon>Spermatophyta</taxon>
        <taxon>Magnoliopsida</taxon>
        <taxon>Liliopsida</taxon>
        <taxon>Poales</taxon>
        <taxon>Poaceae</taxon>
        <taxon>BOP clade</taxon>
        <taxon>Oryzoideae</taxon>
        <taxon>Oryzeae</taxon>
        <taxon>Oryzinae</taxon>
        <taxon>Oryza</taxon>
        <taxon>Oryza sativa</taxon>
    </lineage>
</organism>
<evidence type="ECO:0000313" key="2">
    <source>
        <dbReference type="EMBL" id="BAS93431.1"/>
    </source>
</evidence>
<dbReference type="InParanoid" id="A0A0P0WKV5"/>
<dbReference type="EMBL" id="AP014961">
    <property type="protein sequence ID" value="BAS93431.1"/>
    <property type="molecule type" value="Genomic_DNA"/>
</dbReference>
<evidence type="ECO:0000313" key="3">
    <source>
        <dbReference type="Proteomes" id="UP000059680"/>
    </source>
</evidence>
<reference evidence="3" key="1">
    <citation type="journal article" date="2005" name="Nature">
        <title>The map-based sequence of the rice genome.</title>
        <authorList>
            <consortium name="International rice genome sequencing project (IRGSP)"/>
            <person name="Matsumoto T."/>
            <person name="Wu J."/>
            <person name="Kanamori H."/>
            <person name="Katayose Y."/>
            <person name="Fujisawa M."/>
            <person name="Namiki N."/>
            <person name="Mizuno H."/>
            <person name="Yamamoto K."/>
            <person name="Antonio B.A."/>
            <person name="Baba T."/>
            <person name="Sakata K."/>
            <person name="Nagamura Y."/>
            <person name="Aoki H."/>
            <person name="Arikawa K."/>
            <person name="Arita K."/>
            <person name="Bito T."/>
            <person name="Chiden Y."/>
            <person name="Fujitsuka N."/>
            <person name="Fukunaka R."/>
            <person name="Hamada M."/>
            <person name="Harada C."/>
            <person name="Hayashi A."/>
            <person name="Hijishita S."/>
            <person name="Honda M."/>
            <person name="Hosokawa S."/>
            <person name="Ichikawa Y."/>
            <person name="Idonuma A."/>
            <person name="Iijima M."/>
            <person name="Ikeda M."/>
            <person name="Ikeno M."/>
            <person name="Ito K."/>
            <person name="Ito S."/>
            <person name="Ito T."/>
            <person name="Ito Y."/>
            <person name="Ito Y."/>
            <person name="Iwabuchi A."/>
            <person name="Kamiya K."/>
            <person name="Karasawa W."/>
            <person name="Kurita K."/>
            <person name="Katagiri S."/>
            <person name="Kikuta A."/>
            <person name="Kobayashi H."/>
            <person name="Kobayashi N."/>
            <person name="Machita K."/>
            <person name="Maehara T."/>
            <person name="Masukawa M."/>
            <person name="Mizubayashi T."/>
            <person name="Mukai Y."/>
            <person name="Nagasaki H."/>
            <person name="Nagata Y."/>
            <person name="Naito S."/>
            <person name="Nakashima M."/>
            <person name="Nakama Y."/>
            <person name="Nakamichi Y."/>
            <person name="Nakamura M."/>
            <person name="Meguro A."/>
            <person name="Negishi M."/>
            <person name="Ohta I."/>
            <person name="Ohta T."/>
            <person name="Okamoto M."/>
            <person name="Ono N."/>
            <person name="Saji S."/>
            <person name="Sakaguchi M."/>
            <person name="Sakai K."/>
            <person name="Shibata M."/>
            <person name="Shimokawa T."/>
            <person name="Song J."/>
            <person name="Takazaki Y."/>
            <person name="Terasawa K."/>
            <person name="Tsugane M."/>
            <person name="Tsuji K."/>
            <person name="Ueda S."/>
            <person name="Waki K."/>
            <person name="Yamagata H."/>
            <person name="Yamamoto M."/>
            <person name="Yamamoto S."/>
            <person name="Yamane H."/>
            <person name="Yoshiki S."/>
            <person name="Yoshihara R."/>
            <person name="Yukawa K."/>
            <person name="Zhong H."/>
            <person name="Yano M."/>
            <person name="Yuan Q."/>
            <person name="Ouyang S."/>
            <person name="Liu J."/>
            <person name="Jones K.M."/>
            <person name="Gansberger K."/>
            <person name="Moffat K."/>
            <person name="Hill J."/>
            <person name="Bera J."/>
            <person name="Fadrosh D."/>
            <person name="Jin S."/>
            <person name="Johri S."/>
            <person name="Kim M."/>
            <person name="Overton L."/>
            <person name="Reardon M."/>
            <person name="Tsitrin T."/>
            <person name="Vuong H."/>
            <person name="Weaver B."/>
            <person name="Ciecko A."/>
            <person name="Tallon L."/>
            <person name="Jackson J."/>
            <person name="Pai G."/>
            <person name="Aken S.V."/>
            <person name="Utterback T."/>
            <person name="Reidmuller S."/>
            <person name="Feldblyum T."/>
            <person name="Hsiao J."/>
            <person name="Zismann V."/>
            <person name="Iobst S."/>
            <person name="de Vazeille A.R."/>
            <person name="Buell C.R."/>
            <person name="Ying K."/>
            <person name="Li Y."/>
            <person name="Lu T."/>
            <person name="Huang Y."/>
            <person name="Zhao Q."/>
            <person name="Feng Q."/>
            <person name="Zhang L."/>
            <person name="Zhu J."/>
            <person name="Weng Q."/>
            <person name="Mu J."/>
            <person name="Lu Y."/>
            <person name="Fan D."/>
            <person name="Liu Y."/>
            <person name="Guan J."/>
            <person name="Zhang Y."/>
            <person name="Yu S."/>
            <person name="Liu X."/>
            <person name="Zhang Y."/>
            <person name="Hong G."/>
            <person name="Han B."/>
            <person name="Choisne N."/>
            <person name="Demange N."/>
            <person name="Orjeda G."/>
            <person name="Samain S."/>
            <person name="Cattolico L."/>
            <person name="Pelletier E."/>
            <person name="Couloux A."/>
            <person name="Segurens B."/>
            <person name="Wincker P."/>
            <person name="D'Hont A."/>
            <person name="Scarpelli C."/>
            <person name="Weissenbach J."/>
            <person name="Salanoubat M."/>
            <person name="Quetier F."/>
            <person name="Yu Y."/>
            <person name="Kim H.R."/>
            <person name="Rambo T."/>
            <person name="Currie J."/>
            <person name="Collura K."/>
            <person name="Luo M."/>
            <person name="Yang T."/>
            <person name="Ammiraju J.S.S."/>
            <person name="Engler F."/>
            <person name="Soderlund C."/>
            <person name="Wing R.A."/>
            <person name="Palmer L.E."/>
            <person name="de la Bastide M."/>
            <person name="Spiegel L."/>
            <person name="Nascimento L."/>
            <person name="Zutavern T."/>
            <person name="O'Shaughnessy A."/>
            <person name="Dike S."/>
            <person name="Dedhia N."/>
            <person name="Preston R."/>
            <person name="Balija V."/>
            <person name="McCombie W.R."/>
            <person name="Chow T."/>
            <person name="Chen H."/>
            <person name="Chung M."/>
            <person name="Chen C."/>
            <person name="Shaw J."/>
            <person name="Wu H."/>
            <person name="Hsiao K."/>
            <person name="Chao Y."/>
            <person name="Chu M."/>
            <person name="Cheng C."/>
            <person name="Hour A."/>
            <person name="Lee P."/>
            <person name="Lin S."/>
            <person name="Lin Y."/>
            <person name="Liou J."/>
            <person name="Liu S."/>
            <person name="Hsing Y."/>
            <person name="Raghuvanshi S."/>
            <person name="Mohanty A."/>
            <person name="Bharti A.K."/>
            <person name="Gaur A."/>
            <person name="Gupta V."/>
            <person name="Kumar D."/>
            <person name="Ravi V."/>
            <person name="Vij S."/>
            <person name="Kapur A."/>
            <person name="Khurana P."/>
            <person name="Khurana P."/>
            <person name="Khurana J.P."/>
            <person name="Tyagi A.K."/>
            <person name="Gaikwad K."/>
            <person name="Singh A."/>
            <person name="Dalal V."/>
            <person name="Srivastava S."/>
            <person name="Dixit A."/>
            <person name="Pal A.K."/>
            <person name="Ghazi I.A."/>
            <person name="Yadav M."/>
            <person name="Pandit A."/>
            <person name="Bhargava A."/>
            <person name="Sureshbabu K."/>
            <person name="Batra K."/>
            <person name="Sharma T.R."/>
            <person name="Mohapatra T."/>
            <person name="Singh N.K."/>
            <person name="Messing J."/>
            <person name="Nelson A.B."/>
            <person name="Fuks G."/>
            <person name="Kavchok S."/>
            <person name="Keizer G."/>
            <person name="Linton E."/>
            <person name="Llaca V."/>
            <person name="Song R."/>
            <person name="Tanyolac B."/>
            <person name="Young S."/>
            <person name="Ho-Il K."/>
            <person name="Hahn J.H."/>
            <person name="Sangsakoo G."/>
            <person name="Vanavichit A."/>
            <person name="de Mattos Luiz.A.T."/>
            <person name="Zimmer P.D."/>
            <person name="Malone G."/>
            <person name="Dellagostin O."/>
            <person name="de Oliveira A.C."/>
            <person name="Bevan M."/>
            <person name="Bancroft I."/>
            <person name="Minx P."/>
            <person name="Cordum H."/>
            <person name="Wilson R."/>
            <person name="Cheng Z."/>
            <person name="Jin W."/>
            <person name="Jiang J."/>
            <person name="Leong S.A."/>
            <person name="Iwama H."/>
            <person name="Gojobori T."/>
            <person name="Itoh T."/>
            <person name="Niimura Y."/>
            <person name="Fujii Y."/>
            <person name="Habara T."/>
            <person name="Sakai H."/>
            <person name="Sato Y."/>
            <person name="Wilson G."/>
            <person name="Kumar K."/>
            <person name="McCouch S."/>
            <person name="Juretic N."/>
            <person name="Hoen D."/>
            <person name="Wright S."/>
            <person name="Bruskiewich R."/>
            <person name="Bureau T."/>
            <person name="Miyao A."/>
            <person name="Hirochika H."/>
            <person name="Nishikawa T."/>
            <person name="Kadowaki K."/>
            <person name="Sugiura M."/>
            <person name="Burr B."/>
            <person name="Sasaki T."/>
        </authorList>
    </citation>
    <scope>NUCLEOTIDE SEQUENCE [LARGE SCALE GENOMIC DNA]</scope>
    <source>
        <strain evidence="3">cv. Nipponbare</strain>
    </source>
</reference>
<proteinExistence type="predicted"/>
<dbReference type="PaxDb" id="39947-A0A0P0WKV5"/>
<feature type="compositionally biased region" description="Polar residues" evidence="1">
    <location>
        <begin position="1"/>
        <end position="11"/>
    </location>
</feature>
<evidence type="ECO:0000256" key="1">
    <source>
        <dbReference type="SAM" id="MobiDB-lite"/>
    </source>
</evidence>
<keyword evidence="3" id="KW-1185">Reference proteome</keyword>
<name>A0A0P0WKV5_ORYSJ</name>
<feature type="region of interest" description="Disordered" evidence="1">
    <location>
        <begin position="1"/>
        <end position="34"/>
    </location>
</feature>
<dbReference type="AlphaFoldDB" id="A0A0P0WKV5"/>
<feature type="non-terminal residue" evidence="2">
    <location>
        <position position="1"/>
    </location>
</feature>
<reference evidence="2 3" key="3">
    <citation type="journal article" date="2013" name="Rice">
        <title>Improvement of the Oryza sativa Nipponbare reference genome using next generation sequence and optical map data.</title>
        <authorList>
            <person name="Kawahara Y."/>
            <person name="de la Bastide M."/>
            <person name="Hamilton J.P."/>
            <person name="Kanamori H."/>
            <person name="McCombie W.R."/>
            <person name="Ouyang S."/>
            <person name="Schwartz D.C."/>
            <person name="Tanaka T."/>
            <person name="Wu J."/>
            <person name="Zhou S."/>
            <person name="Childs K.L."/>
            <person name="Davidson R.M."/>
            <person name="Lin H."/>
            <person name="Quesada-Ocampo L."/>
            <person name="Vaillancourt B."/>
            <person name="Sakai H."/>
            <person name="Lee S.S."/>
            <person name="Kim J."/>
            <person name="Numa H."/>
            <person name="Itoh T."/>
            <person name="Buell C.R."/>
            <person name="Matsumoto T."/>
        </authorList>
    </citation>
    <scope>NUCLEOTIDE SEQUENCE [LARGE SCALE GENOMIC DNA]</scope>
    <source>
        <strain evidence="3">cv. Nipponbare</strain>
    </source>
</reference>
<sequence length="34" mass="3663">IGDTDTSSWFHSSGGAEGQQPMMLSEDPSLLHLM</sequence>